<feature type="region of interest" description="Disordered" evidence="1">
    <location>
        <begin position="258"/>
        <end position="279"/>
    </location>
</feature>
<organism evidence="2 3">
    <name type="scientific">Flemingia macrophylla</name>
    <dbReference type="NCBI Taxonomy" id="520843"/>
    <lineage>
        <taxon>Eukaryota</taxon>
        <taxon>Viridiplantae</taxon>
        <taxon>Streptophyta</taxon>
        <taxon>Embryophyta</taxon>
        <taxon>Tracheophyta</taxon>
        <taxon>Spermatophyta</taxon>
        <taxon>Magnoliopsida</taxon>
        <taxon>eudicotyledons</taxon>
        <taxon>Gunneridae</taxon>
        <taxon>Pentapetalae</taxon>
        <taxon>rosids</taxon>
        <taxon>fabids</taxon>
        <taxon>Fabales</taxon>
        <taxon>Fabaceae</taxon>
        <taxon>Papilionoideae</taxon>
        <taxon>50 kb inversion clade</taxon>
        <taxon>NPAAA clade</taxon>
        <taxon>indigoferoid/millettioid clade</taxon>
        <taxon>Phaseoleae</taxon>
        <taxon>Flemingia</taxon>
    </lineage>
</organism>
<dbReference type="Proteomes" id="UP001603857">
    <property type="component" value="Unassembled WGS sequence"/>
</dbReference>
<evidence type="ECO:0000313" key="3">
    <source>
        <dbReference type="Proteomes" id="UP001603857"/>
    </source>
</evidence>
<keyword evidence="3" id="KW-1185">Reference proteome</keyword>
<gene>
    <name evidence="2" type="ORF">Fmac_013621</name>
</gene>
<reference evidence="2 3" key="1">
    <citation type="submission" date="2024-08" db="EMBL/GenBank/DDBJ databases">
        <title>Insights into the chromosomal genome structure of Flemingia macrophylla.</title>
        <authorList>
            <person name="Ding Y."/>
            <person name="Zhao Y."/>
            <person name="Bi W."/>
            <person name="Wu M."/>
            <person name="Zhao G."/>
            <person name="Gong Y."/>
            <person name="Li W."/>
            <person name="Zhang P."/>
        </authorList>
    </citation>
    <scope>NUCLEOTIDE SEQUENCE [LARGE SCALE GENOMIC DNA]</scope>
    <source>
        <strain evidence="2">DYQJB</strain>
        <tissue evidence="2">Leaf</tissue>
    </source>
</reference>
<dbReference type="PANTHER" id="PTHR34682:SF11">
    <property type="entry name" value="AT HOOK MOTIF PROTEIN"/>
    <property type="match status" value="1"/>
</dbReference>
<accession>A0ABD1MTM8</accession>
<feature type="region of interest" description="Disordered" evidence="1">
    <location>
        <begin position="487"/>
        <end position="512"/>
    </location>
</feature>
<dbReference type="PANTHER" id="PTHR34682">
    <property type="entry name" value="AT HOOK MOTIF-CONTAINING PROTEIN"/>
    <property type="match status" value="1"/>
</dbReference>
<dbReference type="InterPro" id="IPR045881">
    <property type="entry name" value="MNM1-like"/>
</dbReference>
<feature type="compositionally biased region" description="Polar residues" evidence="1">
    <location>
        <begin position="370"/>
        <end position="383"/>
    </location>
</feature>
<feature type="region of interest" description="Disordered" evidence="1">
    <location>
        <begin position="616"/>
        <end position="655"/>
    </location>
</feature>
<evidence type="ECO:0000313" key="2">
    <source>
        <dbReference type="EMBL" id="KAL2339175.1"/>
    </source>
</evidence>
<dbReference type="EMBL" id="JBGMDY010000004">
    <property type="protein sequence ID" value="KAL2339175.1"/>
    <property type="molecule type" value="Genomic_DNA"/>
</dbReference>
<sequence length="655" mass="72095">MSQQGPSSNVPVKRKRGRPRKYVTVVQGENVPTAAMRGPYNVLNSNQTTGTGDHEMLGKTFTGVIDGTFDAGYLLNVQVGNTDNFLRGVVFLPEQVAPVTEENDVAPHVKMIKRKEIPILDLNTQADVHDSVPPSVQFNKQCFEPELLEPVPEEQVLNTQQEIHGFVYSSIQCNKQCFELESPEPVSEERVLNTQQEIHVSVPSVQCNKQCFEPESPEPVSKERVLNTQQEIHVSVPSSVQCNKHCLDPEPQEPVIPGSVPSSVQSNKQCFEPESPEEHVSDERVHNTQQEIHVSVPSSVQCNKQCLDPESQEPVIHGSVPSSVHSNKQCFDPESPEPVIHGSVSSSVHSNKQCFEPESLEPVSEERAHNTQQEIHGSVSSSAQRYKQSFEPELLVPMSEEQVLNPQAEMHGYISSSVQCNRQSFEPELLAPMSEERFFNPQSEIHGSISSPVQCNKQCFEPELQVPMYQERVLPSEIPSGISGLLETQSASTSKPISSGGIPQETSEPGHGIRSASIMSELDHDKNVEQSETLHELDASTQVKESSADEGETKDSGAAAELINLLPSNENTNKELRTGQQTKLAIETLSNVDTSTSNVRPGTDVVNIPVVESSHALEISQPESMPSEQIGKSVPSESKSSSERHDLCEKRDPQN</sequence>
<name>A0ABD1MTM8_9FABA</name>
<feature type="compositionally biased region" description="Polar residues" evidence="1">
    <location>
        <begin position="260"/>
        <end position="269"/>
    </location>
</feature>
<feature type="compositionally biased region" description="Basic and acidic residues" evidence="1">
    <location>
        <begin position="640"/>
        <end position="655"/>
    </location>
</feature>
<evidence type="ECO:0000256" key="1">
    <source>
        <dbReference type="SAM" id="MobiDB-lite"/>
    </source>
</evidence>
<dbReference type="AlphaFoldDB" id="A0ABD1MTM8"/>
<feature type="compositionally biased region" description="Polar residues" evidence="1">
    <location>
        <begin position="487"/>
        <end position="497"/>
    </location>
</feature>
<protein>
    <submittedName>
        <fullName evidence="2">Uncharacterized protein</fullName>
    </submittedName>
</protein>
<feature type="region of interest" description="Disordered" evidence="1">
    <location>
        <begin position="535"/>
        <end position="560"/>
    </location>
</feature>
<feature type="region of interest" description="Disordered" evidence="1">
    <location>
        <begin position="359"/>
        <end position="383"/>
    </location>
</feature>
<proteinExistence type="predicted"/>
<comment type="caution">
    <text evidence="2">The sequence shown here is derived from an EMBL/GenBank/DDBJ whole genome shotgun (WGS) entry which is preliminary data.</text>
</comment>